<evidence type="ECO:0000259" key="2">
    <source>
        <dbReference type="Pfam" id="PF01037"/>
    </source>
</evidence>
<reference evidence="3 4" key="1">
    <citation type="journal article" date="2014" name="Int. J. Syst. Evol. Microbiol.">
        <title>Nitrososphaera viennensis gen. nov., sp. nov., an aerobic and mesophilic, ammonia-oxidizing archaeon from soil and a member of the archaeal phylum Thaumarchaeota.</title>
        <authorList>
            <person name="Stieglmeier M."/>
            <person name="Klingl A."/>
            <person name="Alves R.J."/>
            <person name="Rittmann S.K."/>
            <person name="Melcher M."/>
            <person name="Leisch N."/>
            <person name="Schleper C."/>
        </authorList>
    </citation>
    <scope>NUCLEOTIDE SEQUENCE [LARGE SCALE GENOMIC DNA]</scope>
    <source>
        <strain evidence="3">EN76</strain>
    </source>
</reference>
<dbReference type="Proteomes" id="UP000027093">
    <property type="component" value="Chromosome"/>
</dbReference>
<sequence>MPGAYILINIRPGVEKQVIDELSQLPGVVHVEGVYGGFDIIVRIEFPTDGMILRTLDKVRRIDGIKSTLTMSFIPGQQKGKTGLDADHLGPPSD</sequence>
<protein>
    <submittedName>
        <fullName evidence="3">Transcriptional regulator, AsnC family</fullName>
    </submittedName>
</protein>
<dbReference type="EMBL" id="CP007536">
    <property type="protein sequence ID" value="AIC16237.1"/>
    <property type="molecule type" value="Genomic_DNA"/>
</dbReference>
<accession>A0A060HSU5</accession>
<dbReference type="InterPro" id="IPR019887">
    <property type="entry name" value="Tscrpt_reg_AsnC/Lrp_C"/>
</dbReference>
<dbReference type="AlphaFoldDB" id="A0A060HSU5"/>
<evidence type="ECO:0000313" key="3">
    <source>
        <dbReference type="EMBL" id="AIC16237.1"/>
    </source>
</evidence>
<dbReference type="HOGENOM" id="CLU_170329_2_0_2"/>
<organism evidence="3 4">
    <name type="scientific">Nitrososphaera viennensis EN76</name>
    <dbReference type="NCBI Taxonomy" id="926571"/>
    <lineage>
        <taxon>Archaea</taxon>
        <taxon>Nitrososphaerota</taxon>
        <taxon>Nitrososphaeria</taxon>
        <taxon>Nitrososphaerales</taxon>
        <taxon>Nitrososphaeraceae</taxon>
        <taxon>Nitrososphaera</taxon>
    </lineage>
</organism>
<dbReference type="SUPFAM" id="SSF54909">
    <property type="entry name" value="Dimeric alpha+beta barrel"/>
    <property type="match status" value="1"/>
</dbReference>
<evidence type="ECO:0000313" key="4">
    <source>
        <dbReference type="Proteomes" id="UP000027093"/>
    </source>
</evidence>
<dbReference type="KEGG" id="nvn:NVIE_019760"/>
<proteinExistence type="predicted"/>
<keyword evidence="4" id="KW-1185">Reference proteome</keyword>
<name>A0A060HSU5_9ARCH</name>
<dbReference type="OrthoDB" id="8865at2157"/>
<dbReference type="RefSeq" id="WP_075055046.1">
    <property type="nucleotide sequence ID" value="NZ_CP007536.1"/>
</dbReference>
<feature type="domain" description="Transcription regulator AsnC/Lrp ligand binding" evidence="2">
    <location>
        <begin position="6"/>
        <end position="71"/>
    </location>
</feature>
<dbReference type="Gene3D" id="3.30.70.920">
    <property type="match status" value="1"/>
</dbReference>
<dbReference type="Pfam" id="PF01037">
    <property type="entry name" value="AsnC_trans_reg"/>
    <property type="match status" value="1"/>
</dbReference>
<gene>
    <name evidence="3" type="ORF">NVIE_019760</name>
</gene>
<dbReference type="GeneID" id="74947218"/>
<feature type="region of interest" description="Disordered" evidence="1">
    <location>
        <begin position="75"/>
        <end position="94"/>
    </location>
</feature>
<dbReference type="InterPro" id="IPR011008">
    <property type="entry name" value="Dimeric_a/b-barrel"/>
</dbReference>
<evidence type="ECO:0000256" key="1">
    <source>
        <dbReference type="SAM" id="MobiDB-lite"/>
    </source>
</evidence>